<sequence length="90" mass="10319">MLAECEGNMPPPCHTLQHYPAVEGNLSHPCRTQLRCSCLLEDLISFLLWFSWDYDHPSLLNSPVVYVPVLNQKDFRKNGCMCLYSTVLFA</sequence>
<dbReference type="AlphaFoldDB" id="A0A4Y2UFQ2"/>
<dbReference type="EMBL" id="BGPR01035501">
    <property type="protein sequence ID" value="GBO10357.1"/>
    <property type="molecule type" value="Genomic_DNA"/>
</dbReference>
<dbReference type="Proteomes" id="UP000499080">
    <property type="component" value="Unassembled WGS sequence"/>
</dbReference>
<evidence type="ECO:0000313" key="1">
    <source>
        <dbReference type="EMBL" id="GBO10357.1"/>
    </source>
</evidence>
<accession>A0A4Y2UFQ2</accession>
<protein>
    <submittedName>
        <fullName evidence="1">Uncharacterized protein</fullName>
    </submittedName>
</protein>
<keyword evidence="2" id="KW-1185">Reference proteome</keyword>
<comment type="caution">
    <text evidence="1">The sequence shown here is derived from an EMBL/GenBank/DDBJ whole genome shotgun (WGS) entry which is preliminary data.</text>
</comment>
<organism evidence="1 2">
    <name type="scientific">Araneus ventricosus</name>
    <name type="common">Orbweaver spider</name>
    <name type="synonym">Epeira ventricosa</name>
    <dbReference type="NCBI Taxonomy" id="182803"/>
    <lineage>
        <taxon>Eukaryota</taxon>
        <taxon>Metazoa</taxon>
        <taxon>Ecdysozoa</taxon>
        <taxon>Arthropoda</taxon>
        <taxon>Chelicerata</taxon>
        <taxon>Arachnida</taxon>
        <taxon>Araneae</taxon>
        <taxon>Araneomorphae</taxon>
        <taxon>Entelegynae</taxon>
        <taxon>Araneoidea</taxon>
        <taxon>Araneidae</taxon>
        <taxon>Araneus</taxon>
    </lineage>
</organism>
<evidence type="ECO:0000313" key="2">
    <source>
        <dbReference type="Proteomes" id="UP000499080"/>
    </source>
</evidence>
<proteinExistence type="predicted"/>
<name>A0A4Y2UFQ2_ARAVE</name>
<gene>
    <name evidence="1" type="ORF">AVEN_112223_1</name>
</gene>
<reference evidence="1 2" key="1">
    <citation type="journal article" date="2019" name="Sci. Rep.">
        <title>Orb-weaving spider Araneus ventricosus genome elucidates the spidroin gene catalogue.</title>
        <authorList>
            <person name="Kono N."/>
            <person name="Nakamura H."/>
            <person name="Ohtoshi R."/>
            <person name="Moran D.A.P."/>
            <person name="Shinohara A."/>
            <person name="Yoshida Y."/>
            <person name="Fujiwara M."/>
            <person name="Mori M."/>
            <person name="Tomita M."/>
            <person name="Arakawa K."/>
        </authorList>
    </citation>
    <scope>NUCLEOTIDE SEQUENCE [LARGE SCALE GENOMIC DNA]</scope>
</reference>